<comment type="caution">
    <text evidence="2">The sequence shown here is derived from an EMBL/GenBank/DDBJ whole genome shotgun (WGS) entry which is preliminary data.</text>
</comment>
<accession>A0A1Q9HQ22</accession>
<keyword evidence="1" id="KW-0472">Membrane</keyword>
<evidence type="ECO:0000313" key="2">
    <source>
        <dbReference type="EMBL" id="OLQ92974.1"/>
    </source>
</evidence>
<keyword evidence="1" id="KW-1133">Transmembrane helix</keyword>
<feature type="transmembrane region" description="Helical" evidence="1">
    <location>
        <begin position="28"/>
        <end position="45"/>
    </location>
</feature>
<organism evidence="2 3">
    <name type="scientific">Vibrio panuliri</name>
    <dbReference type="NCBI Taxonomy" id="1381081"/>
    <lineage>
        <taxon>Bacteria</taxon>
        <taxon>Pseudomonadati</taxon>
        <taxon>Pseudomonadota</taxon>
        <taxon>Gammaproteobacteria</taxon>
        <taxon>Vibrionales</taxon>
        <taxon>Vibrionaceae</taxon>
        <taxon>Vibrio</taxon>
    </lineage>
</organism>
<proteinExistence type="predicted"/>
<name>A0A1Q9HQ22_9VIBR</name>
<evidence type="ECO:0000256" key="1">
    <source>
        <dbReference type="SAM" id="Phobius"/>
    </source>
</evidence>
<gene>
    <name evidence="2" type="ORF">BIY22_00305</name>
</gene>
<dbReference type="Proteomes" id="UP000186313">
    <property type="component" value="Unassembled WGS sequence"/>
</dbReference>
<protein>
    <submittedName>
        <fullName evidence="2">Uncharacterized protein</fullName>
    </submittedName>
</protein>
<sequence>MVLTGFNFHITRKNNGNSYLTSKQLTENNVIGVAIICPMGIFYFVKLGKNYKNFASNWGKNSVLKMIYTNKKVKLDTSLTFRLEL</sequence>
<reference evidence="2 3" key="1">
    <citation type="submission" date="2016-09" db="EMBL/GenBank/DDBJ databases">
        <title>Genomic Taxonomy of the Vibrionaceae.</title>
        <authorList>
            <person name="Gonzalez-Castillo A."/>
            <person name="Gomez-Gil B."/>
            <person name="Enciso-Ibarra K."/>
        </authorList>
    </citation>
    <scope>NUCLEOTIDE SEQUENCE [LARGE SCALE GENOMIC DNA]</scope>
    <source>
        <strain evidence="2 3">CAIM 703</strain>
    </source>
</reference>
<keyword evidence="1" id="KW-0812">Transmembrane</keyword>
<evidence type="ECO:0000313" key="3">
    <source>
        <dbReference type="Proteomes" id="UP000186313"/>
    </source>
</evidence>
<dbReference type="EMBL" id="MJMJ01000001">
    <property type="protein sequence ID" value="OLQ92974.1"/>
    <property type="molecule type" value="Genomic_DNA"/>
</dbReference>
<dbReference type="AlphaFoldDB" id="A0A1Q9HQ22"/>